<evidence type="ECO:0000313" key="2">
    <source>
        <dbReference type="Proteomes" id="UP000247681"/>
    </source>
</evidence>
<evidence type="ECO:0008006" key="3">
    <source>
        <dbReference type="Google" id="ProtNLM"/>
    </source>
</evidence>
<gene>
    <name evidence="1" type="ORF">DMB68_16780</name>
</gene>
<comment type="caution">
    <text evidence="1">The sequence shown here is derived from an EMBL/GenBank/DDBJ whole genome shotgun (WGS) entry which is preliminary data.</text>
</comment>
<evidence type="ECO:0000313" key="1">
    <source>
        <dbReference type="EMBL" id="PXY44094.1"/>
    </source>
</evidence>
<keyword evidence="2" id="KW-1185">Reference proteome</keyword>
<name>A0A2V4CDE6_9FLAO</name>
<dbReference type="OrthoDB" id="9815644at2"/>
<accession>A0A2V4CDE6</accession>
<dbReference type="Gene3D" id="3.40.50.150">
    <property type="entry name" value="Vaccinia Virus protein VP39"/>
    <property type="match status" value="1"/>
</dbReference>
<sequence>MELINEFSCCKVCNGRISNVNSTFNLVKCQECKFVFSKKKFSTEDFILTYDRLYNAKENLIYKKHSIEEYNQLKKGIIRIGYNRKRIIKSIITKQTKNVLEVGSGVGLIGMYLKRFYNLSYYGLELDEKTHQRALSLGVNSVNGDFSKMKTFNEKFDVIMMWEVLEHLQDLDLFFQLAKERLNTKGIFVFSVPNFAKIHNYKNVTDQIYQSGPPVHLNFFTEESVKEVLKRYGFDNVVIKEKKFPYFNFKASNFYKMFLKSLIGKYNGPTLYVTAKLNK</sequence>
<dbReference type="SUPFAM" id="SSF53335">
    <property type="entry name" value="S-adenosyl-L-methionine-dependent methyltransferases"/>
    <property type="match status" value="1"/>
</dbReference>
<organism evidence="1 2">
    <name type="scientific">Flavobacterium hydrophilum</name>
    <dbReference type="NCBI Taxonomy" id="2211445"/>
    <lineage>
        <taxon>Bacteria</taxon>
        <taxon>Pseudomonadati</taxon>
        <taxon>Bacteroidota</taxon>
        <taxon>Flavobacteriia</taxon>
        <taxon>Flavobacteriales</taxon>
        <taxon>Flavobacteriaceae</taxon>
        <taxon>Flavobacterium</taxon>
    </lineage>
</organism>
<dbReference type="Proteomes" id="UP000247681">
    <property type="component" value="Unassembled WGS sequence"/>
</dbReference>
<dbReference type="Pfam" id="PF13489">
    <property type="entry name" value="Methyltransf_23"/>
    <property type="match status" value="1"/>
</dbReference>
<proteinExistence type="predicted"/>
<protein>
    <recommendedName>
        <fullName evidence="3">Class I SAM-dependent methyltransferase</fullName>
    </recommendedName>
</protein>
<dbReference type="CDD" id="cd02440">
    <property type="entry name" value="AdoMet_MTases"/>
    <property type="match status" value="1"/>
</dbReference>
<dbReference type="RefSeq" id="WP_110347795.1">
    <property type="nucleotide sequence ID" value="NZ_QJHL01000004.1"/>
</dbReference>
<dbReference type="EMBL" id="QJHL01000004">
    <property type="protein sequence ID" value="PXY44094.1"/>
    <property type="molecule type" value="Genomic_DNA"/>
</dbReference>
<dbReference type="InterPro" id="IPR029063">
    <property type="entry name" value="SAM-dependent_MTases_sf"/>
</dbReference>
<dbReference type="AlphaFoldDB" id="A0A2V4CDE6"/>
<reference evidence="1 2" key="1">
    <citation type="submission" date="2018-05" db="EMBL/GenBank/DDBJ databases">
        <title>Flavobacterium sp. strain IMCC34758, incomplete genome.</title>
        <authorList>
            <person name="Joung Y."/>
        </authorList>
    </citation>
    <scope>NUCLEOTIDE SEQUENCE [LARGE SCALE GENOMIC DNA]</scope>
    <source>
        <strain evidence="1 2">IMCC34758</strain>
    </source>
</reference>
<dbReference type="PANTHER" id="PTHR43861:SF6">
    <property type="entry name" value="METHYLTRANSFERASE TYPE 11"/>
    <property type="match status" value="1"/>
</dbReference>
<dbReference type="PANTHER" id="PTHR43861">
    <property type="entry name" value="TRANS-ACONITATE 2-METHYLTRANSFERASE-RELATED"/>
    <property type="match status" value="1"/>
</dbReference>